<evidence type="ECO:0000313" key="1">
    <source>
        <dbReference type="EMBL" id="SEO51876.1"/>
    </source>
</evidence>
<sequence length="111" mass="11991">MGLLVVLVLGAFVAMLALRIIPIYLESMTVASVVSDVADNPELGDARPGEVRSALMRQLQVNNVDKLGRNDISVERSGEGVAIVVAYERRFPLIANLDGIASFREEALVQP</sequence>
<reference evidence="1 2" key="1">
    <citation type="submission" date="2016-10" db="EMBL/GenBank/DDBJ databases">
        <authorList>
            <person name="de Groot N.N."/>
        </authorList>
    </citation>
    <scope>NUCLEOTIDE SEQUENCE [LARGE SCALE GENOMIC DNA]</scope>
    <source>
        <strain evidence="1 2">CGMCC 1.6291</strain>
    </source>
</reference>
<dbReference type="AlphaFoldDB" id="A0A1H8QCU4"/>
<dbReference type="STRING" id="406100.SAMN04488052_101492"/>
<keyword evidence="2" id="KW-1185">Reference proteome</keyword>
<dbReference type="EMBL" id="FOEG01000001">
    <property type="protein sequence ID" value="SEO51876.1"/>
    <property type="molecule type" value="Genomic_DNA"/>
</dbReference>
<proteinExistence type="predicted"/>
<gene>
    <name evidence="1" type="ORF">SAMN04488052_101492</name>
</gene>
<evidence type="ECO:0000313" key="2">
    <source>
        <dbReference type="Proteomes" id="UP000199657"/>
    </source>
</evidence>
<name>A0A1H8QCU4_9GAMM</name>
<dbReference type="Proteomes" id="UP000199657">
    <property type="component" value="Unassembled WGS sequence"/>
</dbReference>
<dbReference type="InterPro" id="IPR032314">
    <property type="entry name" value="DUF4845"/>
</dbReference>
<accession>A0A1H8QCU4</accession>
<evidence type="ECO:0008006" key="3">
    <source>
        <dbReference type="Google" id="ProtNLM"/>
    </source>
</evidence>
<organism evidence="1 2">
    <name type="scientific">Aquisalimonas asiatica</name>
    <dbReference type="NCBI Taxonomy" id="406100"/>
    <lineage>
        <taxon>Bacteria</taxon>
        <taxon>Pseudomonadati</taxon>
        <taxon>Pseudomonadota</taxon>
        <taxon>Gammaproteobacteria</taxon>
        <taxon>Chromatiales</taxon>
        <taxon>Ectothiorhodospiraceae</taxon>
        <taxon>Aquisalimonas</taxon>
    </lineage>
</organism>
<protein>
    <recommendedName>
        <fullName evidence="3">DUF4845 domain-containing protein</fullName>
    </recommendedName>
</protein>
<dbReference type="Pfam" id="PF16137">
    <property type="entry name" value="DUF4845"/>
    <property type="match status" value="1"/>
</dbReference>